<dbReference type="HOGENOM" id="CLU_009068_2_0_1"/>
<feature type="compositionally biased region" description="Basic and acidic residues" evidence="3">
    <location>
        <begin position="1"/>
        <end position="12"/>
    </location>
</feature>
<feature type="coiled-coil region" evidence="2">
    <location>
        <begin position="454"/>
        <end position="481"/>
    </location>
</feature>
<keyword evidence="5" id="KW-1185">Reference proteome</keyword>
<dbReference type="Proteomes" id="UP000019384">
    <property type="component" value="Unassembled WGS sequence"/>
</dbReference>
<name>W6MXI3_9ASCO</name>
<keyword evidence="2" id="KW-0175">Coiled coil</keyword>
<proteinExistence type="inferred from homology"/>
<protein>
    <recommendedName>
        <fullName evidence="6">Protein SIP5</fullName>
    </recommendedName>
</protein>
<accession>W6MXI3</accession>
<evidence type="ECO:0000256" key="1">
    <source>
        <dbReference type="ARBA" id="ARBA00010402"/>
    </source>
</evidence>
<evidence type="ECO:0000256" key="2">
    <source>
        <dbReference type="SAM" id="Coils"/>
    </source>
</evidence>
<dbReference type="GO" id="GO:0005737">
    <property type="term" value="C:cytoplasm"/>
    <property type="evidence" value="ECO:0007669"/>
    <property type="project" value="TreeGrafter"/>
</dbReference>
<sequence length="484" mass="54986">MGNVPAKEDRTRNRSQSSEGEFRGGAGSVLSRDYYPGAMRKKKKDKDKEKQRIKEQHTLDLVVRYDESVDGGYLAPYGTYKQMLDYKTDIVRDLVIKRKLSPFYTPLQDFDEDWSDEQLLDFIASTPLHAAPIELDQEEDVDDHKLHRSLQTIKRRENKQFKELLRLKGIQWQQEQQKRFDRDRKLSTQGIKQFENLPSKGLLLTLYRDSAECPICFLYYPQNLNLSRCCVQPICTECFVQMRRQDPHPPHDEQGVPVPEDQISNPEDLISEPVKCPFCAMPDFGVTYTPLGLRTGIGGIPPAQYRANDTIEEEMGALSIAGSHKRTSSMSVAIARSHSAIGTPPRQTYLDKPTEKSAESLLSAEPVAATRKRRGSLPSNAPGVITIDAIRPDWETKLIGARAKLARRSAAASAIHATSLIIDNETTADPHALQQPRYGSRRGFVSRFQSRSDSQDLEERMVEEALRLSLLEEEERRLKEKNKS</sequence>
<gene>
    <name evidence="4" type="ORF">KUCA_T00004926001</name>
</gene>
<evidence type="ECO:0008006" key="6">
    <source>
        <dbReference type="Google" id="ProtNLM"/>
    </source>
</evidence>
<reference evidence="4" key="1">
    <citation type="submission" date="2013-12" db="EMBL/GenBank/DDBJ databases">
        <authorList>
            <person name="Genoscope - CEA"/>
        </authorList>
    </citation>
    <scope>NUCLEOTIDE SEQUENCE</scope>
    <source>
        <strain evidence="4">CBS 1993</strain>
    </source>
</reference>
<dbReference type="PANTHER" id="PTHR31315:SF1">
    <property type="entry name" value="PROTEIN SIP5"/>
    <property type="match status" value="1"/>
</dbReference>
<feature type="region of interest" description="Disordered" evidence="3">
    <location>
        <begin position="1"/>
        <end position="53"/>
    </location>
</feature>
<dbReference type="RefSeq" id="XP_022460929.1">
    <property type="nucleotide sequence ID" value="XM_022606059.1"/>
</dbReference>
<dbReference type="CDD" id="cd24139">
    <property type="entry name" value="SIP5-like"/>
    <property type="match status" value="1"/>
</dbReference>
<comment type="similarity">
    <text evidence="1">Belongs to the SIP5 family.</text>
</comment>
<dbReference type="PANTHER" id="PTHR31315">
    <property type="entry name" value="PROTEIN SIP5"/>
    <property type="match status" value="1"/>
</dbReference>
<dbReference type="OrthoDB" id="21471at2759"/>
<organism evidence="4 5">
    <name type="scientific">Kuraishia capsulata CBS 1993</name>
    <dbReference type="NCBI Taxonomy" id="1382522"/>
    <lineage>
        <taxon>Eukaryota</taxon>
        <taxon>Fungi</taxon>
        <taxon>Dikarya</taxon>
        <taxon>Ascomycota</taxon>
        <taxon>Saccharomycotina</taxon>
        <taxon>Pichiomycetes</taxon>
        <taxon>Pichiales</taxon>
        <taxon>Pichiaceae</taxon>
        <taxon>Kuraishia</taxon>
    </lineage>
</organism>
<dbReference type="GO" id="GO:0042149">
    <property type="term" value="P:cellular response to glucose starvation"/>
    <property type="evidence" value="ECO:0007669"/>
    <property type="project" value="EnsemblFungi"/>
</dbReference>
<evidence type="ECO:0000313" key="4">
    <source>
        <dbReference type="EMBL" id="CDK28940.1"/>
    </source>
</evidence>
<dbReference type="GeneID" id="34522317"/>
<dbReference type="AlphaFoldDB" id="W6MXI3"/>
<evidence type="ECO:0000256" key="3">
    <source>
        <dbReference type="SAM" id="MobiDB-lite"/>
    </source>
</evidence>
<dbReference type="InterPro" id="IPR039301">
    <property type="entry name" value="Sip5/DA2"/>
</dbReference>
<feature type="region of interest" description="Disordered" evidence="3">
    <location>
        <begin position="342"/>
        <end position="361"/>
    </location>
</feature>
<dbReference type="STRING" id="1382522.W6MXI3"/>
<evidence type="ECO:0000313" key="5">
    <source>
        <dbReference type="Proteomes" id="UP000019384"/>
    </source>
</evidence>
<reference evidence="4" key="2">
    <citation type="submission" date="2014-02" db="EMBL/GenBank/DDBJ databases">
        <title>Complete DNA sequence of /Kuraishia capsulata/ illustrates novel genomic features among budding yeasts (/Saccharomycotina/).</title>
        <authorList>
            <person name="Morales L."/>
            <person name="Noel B."/>
            <person name="Porcel B."/>
            <person name="Marcet-Houben M."/>
            <person name="Hullo M-F."/>
            <person name="Sacerdot C."/>
            <person name="Tekaia F."/>
            <person name="Leh-Louis V."/>
            <person name="Despons L."/>
            <person name="Khanna V."/>
            <person name="Aury J-M."/>
            <person name="Barbe V."/>
            <person name="Couloux A."/>
            <person name="Labadie K."/>
            <person name="Pelletier E."/>
            <person name="Souciet J-L."/>
            <person name="Boekhout T."/>
            <person name="Gabaldon T."/>
            <person name="Wincker P."/>
            <person name="Dujon B."/>
        </authorList>
    </citation>
    <scope>NUCLEOTIDE SEQUENCE</scope>
    <source>
        <strain evidence="4">CBS 1993</strain>
    </source>
</reference>
<dbReference type="EMBL" id="HG793130">
    <property type="protein sequence ID" value="CDK28940.1"/>
    <property type="molecule type" value="Genomic_DNA"/>
</dbReference>